<keyword evidence="1" id="KW-0560">Oxidoreductase</keyword>
<accession>F2IXN5</accession>
<dbReference type="EMBL" id="CP002568">
    <property type="protein sequence ID" value="ADZ71658.1"/>
    <property type="molecule type" value="Genomic_DNA"/>
</dbReference>
<name>F2IXN5_POLGS</name>
<dbReference type="InterPro" id="IPR023210">
    <property type="entry name" value="NADP_OxRdtase_dom"/>
</dbReference>
<keyword evidence="4" id="KW-1185">Reference proteome</keyword>
<evidence type="ECO:0000259" key="2">
    <source>
        <dbReference type="Pfam" id="PF00248"/>
    </source>
</evidence>
<reference evidence="3 4" key="1">
    <citation type="journal article" date="2011" name="J. Bacteriol.">
        <title>Complete genome sequence of Polymorphum gilvum SL003B-26A1T, a crude oil-degrading bacterium from oil-polluted saline soil.</title>
        <authorList>
            <person name="Li S.G."/>
            <person name="Tang Y.Q."/>
            <person name="Nie Y."/>
            <person name="Cai M."/>
            <person name="Wu X.L."/>
        </authorList>
    </citation>
    <scope>NUCLEOTIDE SEQUENCE [LARGE SCALE GENOMIC DNA]</scope>
    <source>
        <strain evidence="4">LMG 25793 / CGMCC 1.9160 / SL003B-26A1</strain>
    </source>
</reference>
<dbReference type="GO" id="GO:0016491">
    <property type="term" value="F:oxidoreductase activity"/>
    <property type="evidence" value="ECO:0007669"/>
    <property type="project" value="UniProtKB-KW"/>
</dbReference>
<proteinExistence type="predicted"/>
<evidence type="ECO:0000313" key="3">
    <source>
        <dbReference type="EMBL" id="ADZ71658.1"/>
    </source>
</evidence>
<dbReference type="eggNOG" id="COG0667">
    <property type="taxonomic scope" value="Bacteria"/>
</dbReference>
<dbReference type="PROSITE" id="PS51257">
    <property type="entry name" value="PROKAR_LIPOPROTEIN"/>
    <property type="match status" value="1"/>
</dbReference>
<dbReference type="Gene3D" id="3.20.20.100">
    <property type="entry name" value="NADP-dependent oxidoreductase domain"/>
    <property type="match status" value="1"/>
</dbReference>
<dbReference type="OrthoDB" id="9803483at2"/>
<dbReference type="InterPro" id="IPR036812">
    <property type="entry name" value="NAD(P)_OxRdtase_dom_sf"/>
</dbReference>
<gene>
    <name evidence="3" type="ordered locus">SL003B_3236</name>
</gene>
<dbReference type="RefSeq" id="WP_013653967.1">
    <property type="nucleotide sequence ID" value="NC_015259.1"/>
</dbReference>
<sequence length="328" mass="35630">MDQRTLGTAGPTVGAIGLGCMSFSGFYGATDEAASHRTLAAAHDLGVTHLDTALIYGQGQSEEIIGRFLKAHPGRRFSIATKGGIVLQPARHFDNSENRLREQLEGSLRRLGVEHIDLYYVHRREQERPIEEVAGTLAKFVEEGKIGGIGFSEIAPASLVRAAAVHPVAAVQSEYSLWTRLPELGLIDACARVGAAFVAFSPLARGMFADRMPTRDDFGPQDFRYNTPRFVEPNFSFNRAIVQRFNAYAASQGVAPASMALAWVLAQAPHILAIPGTRSAEHLVQNAASGTLALSADQLSEIDRLLPRGFAHGDRYSDQQIVGIERYC</sequence>
<dbReference type="HOGENOM" id="CLU_023205_2_1_5"/>
<dbReference type="GO" id="GO:0005737">
    <property type="term" value="C:cytoplasm"/>
    <property type="evidence" value="ECO:0007669"/>
    <property type="project" value="TreeGrafter"/>
</dbReference>
<dbReference type="STRING" id="991905.SL003B_3236"/>
<protein>
    <submittedName>
        <fullName evidence="3">Aldo-keto reductase, putative</fullName>
    </submittedName>
</protein>
<dbReference type="AlphaFoldDB" id="F2IXN5"/>
<dbReference type="KEGG" id="pgv:SL003B_3236"/>
<feature type="domain" description="NADP-dependent oxidoreductase" evidence="2">
    <location>
        <begin position="15"/>
        <end position="305"/>
    </location>
</feature>
<evidence type="ECO:0000256" key="1">
    <source>
        <dbReference type="ARBA" id="ARBA00023002"/>
    </source>
</evidence>
<evidence type="ECO:0000313" key="4">
    <source>
        <dbReference type="Proteomes" id="UP000008130"/>
    </source>
</evidence>
<dbReference type="InterPro" id="IPR050791">
    <property type="entry name" value="Aldo-Keto_reductase"/>
</dbReference>
<dbReference type="Proteomes" id="UP000008130">
    <property type="component" value="Chromosome"/>
</dbReference>
<dbReference type="Pfam" id="PF00248">
    <property type="entry name" value="Aldo_ket_red"/>
    <property type="match status" value="1"/>
</dbReference>
<dbReference type="SUPFAM" id="SSF51430">
    <property type="entry name" value="NAD(P)-linked oxidoreductase"/>
    <property type="match status" value="1"/>
</dbReference>
<dbReference type="PANTHER" id="PTHR43625">
    <property type="entry name" value="AFLATOXIN B1 ALDEHYDE REDUCTASE"/>
    <property type="match status" value="1"/>
</dbReference>
<dbReference type="PANTHER" id="PTHR43625:SF40">
    <property type="entry name" value="ALDO-KETO REDUCTASE YAKC [NADP(+)]"/>
    <property type="match status" value="1"/>
</dbReference>
<organism evidence="3 4">
    <name type="scientific">Polymorphum gilvum (strain LMG 25793 / CGMCC 1.9160 / SL003B-26A1)</name>
    <dbReference type="NCBI Taxonomy" id="991905"/>
    <lineage>
        <taxon>Bacteria</taxon>
        <taxon>Pseudomonadati</taxon>
        <taxon>Pseudomonadota</taxon>
        <taxon>Alphaproteobacteria</taxon>
        <taxon>Rhodobacterales</taxon>
        <taxon>Paracoccaceae</taxon>
        <taxon>Polymorphum</taxon>
    </lineage>
</organism>